<protein>
    <recommendedName>
        <fullName evidence="2">Retrotransposon gag domain-containing protein</fullName>
    </recommendedName>
</protein>
<organism evidence="3 4">
    <name type="scientific">Aedes albopictus</name>
    <name type="common">Asian tiger mosquito</name>
    <name type="synonym">Stegomyia albopicta</name>
    <dbReference type="NCBI Taxonomy" id="7160"/>
    <lineage>
        <taxon>Eukaryota</taxon>
        <taxon>Metazoa</taxon>
        <taxon>Ecdysozoa</taxon>
        <taxon>Arthropoda</taxon>
        <taxon>Hexapoda</taxon>
        <taxon>Insecta</taxon>
        <taxon>Pterygota</taxon>
        <taxon>Neoptera</taxon>
        <taxon>Endopterygota</taxon>
        <taxon>Diptera</taxon>
        <taxon>Nematocera</taxon>
        <taxon>Culicoidea</taxon>
        <taxon>Culicidae</taxon>
        <taxon>Culicinae</taxon>
        <taxon>Aedini</taxon>
        <taxon>Aedes</taxon>
        <taxon>Stegomyia</taxon>
    </lineage>
</organism>
<sequence length="600" mass="68151">MPIDMLTLGEFNVAYFNLRADHLEPDEIDFELNSRGVVIPPESGQSSSKKRRRLRAFLVSEQRCSETAVRSFKGDIDAELELCRDKFESMKEDLGYRCPNKKVYRSRLLHLGARLQIVKNYVVGEANEAFADLLSDVVALHNYHFANSLVPPLTPTEENKEDDGEDLLAQIAAGKDVSPKGNQPPIVEASSNQAVGEEIRDVLLDIRAEIKRTQEQINQSETRTASRVDSLEDVVRKLGSGLASIGTIASGLQKTNREVQTLREKISELQDIVNKIIPNVNSPSLPVDTQDIRLQQSPDLPDLPDFEQQALEGLGTPENLQKQTSSKNFGLPNQPFQRRFDYRNPDNSKSFENLGPSHNSQNFHQQPTLPNFALPHQPRSLASVEITGYQRRPQRVADWKIRKYAGNDEGMGLNEFLECVHHYAESEQMSEAELFSSAMHLFTGNALAWFQAMRSQKRFYNWNHLVCELKANIVHPELDAALRMKASQRRQQRNESFQDFYLEMEKIFRAMPAPLSSHEKLDILKRNLRPDYKKVLVFKPVNTLSELMLIGKTIDASKTSIYQKVFGVPKEASTISCKPAYDGYKRSQQQQQSRDNGNGY</sequence>
<feature type="compositionally biased region" description="Polar residues" evidence="1">
    <location>
        <begin position="318"/>
        <end position="328"/>
    </location>
</feature>
<reference evidence="4" key="1">
    <citation type="journal article" date="2015" name="Proc. Natl. Acad. Sci. U.S.A.">
        <title>Genome sequence of the Asian Tiger mosquito, Aedes albopictus, reveals insights into its biology, genetics, and evolution.</title>
        <authorList>
            <person name="Chen X.G."/>
            <person name="Jiang X."/>
            <person name="Gu J."/>
            <person name="Xu M."/>
            <person name="Wu Y."/>
            <person name="Deng Y."/>
            <person name="Zhang C."/>
            <person name="Bonizzoni M."/>
            <person name="Dermauw W."/>
            <person name="Vontas J."/>
            <person name="Armbruster P."/>
            <person name="Huang X."/>
            <person name="Yang Y."/>
            <person name="Zhang H."/>
            <person name="He W."/>
            <person name="Peng H."/>
            <person name="Liu Y."/>
            <person name="Wu K."/>
            <person name="Chen J."/>
            <person name="Lirakis M."/>
            <person name="Topalis P."/>
            <person name="Van Leeuwen T."/>
            <person name="Hall A.B."/>
            <person name="Jiang X."/>
            <person name="Thorpe C."/>
            <person name="Mueller R.L."/>
            <person name="Sun C."/>
            <person name="Waterhouse R.M."/>
            <person name="Yan G."/>
            <person name="Tu Z.J."/>
            <person name="Fang X."/>
            <person name="James A.A."/>
        </authorList>
    </citation>
    <scope>NUCLEOTIDE SEQUENCE [LARGE SCALE GENOMIC DNA]</scope>
    <source>
        <strain evidence="4">Foshan</strain>
    </source>
</reference>
<dbReference type="GeneID" id="115263130"/>
<feature type="domain" description="Retrotransposon gag" evidence="2">
    <location>
        <begin position="438"/>
        <end position="527"/>
    </location>
</feature>
<dbReference type="Pfam" id="PF03732">
    <property type="entry name" value="Retrotrans_gag"/>
    <property type="match status" value="1"/>
</dbReference>
<reference evidence="3" key="2">
    <citation type="submission" date="2025-05" db="UniProtKB">
        <authorList>
            <consortium name="EnsemblMetazoa"/>
        </authorList>
    </citation>
    <scope>IDENTIFICATION</scope>
    <source>
        <strain evidence="3">Foshan</strain>
    </source>
</reference>
<feature type="region of interest" description="Disordered" evidence="1">
    <location>
        <begin position="318"/>
        <end position="370"/>
    </location>
</feature>
<accession>A0ABM1Y1L9</accession>
<dbReference type="InterPro" id="IPR005162">
    <property type="entry name" value="Retrotrans_gag_dom"/>
</dbReference>
<dbReference type="Proteomes" id="UP000069940">
    <property type="component" value="Unassembled WGS sequence"/>
</dbReference>
<dbReference type="EnsemblMetazoa" id="AALFPA23_004856.R6036">
    <property type="protein sequence ID" value="AALFPA23_004856.P6036"/>
    <property type="gene ID" value="AALFPA23_004856"/>
</dbReference>
<keyword evidence="4" id="KW-1185">Reference proteome</keyword>
<evidence type="ECO:0000313" key="3">
    <source>
        <dbReference type="EnsemblMetazoa" id="AALFPA23_004856.P6036"/>
    </source>
</evidence>
<evidence type="ECO:0000313" key="4">
    <source>
        <dbReference type="Proteomes" id="UP000069940"/>
    </source>
</evidence>
<evidence type="ECO:0000259" key="2">
    <source>
        <dbReference type="Pfam" id="PF03732"/>
    </source>
</evidence>
<proteinExistence type="predicted"/>
<feature type="compositionally biased region" description="Polar residues" evidence="1">
    <location>
        <begin position="347"/>
        <end position="369"/>
    </location>
</feature>
<feature type="region of interest" description="Disordered" evidence="1">
    <location>
        <begin position="579"/>
        <end position="600"/>
    </location>
</feature>
<name>A0ABM1Y1L9_AEDAL</name>
<feature type="compositionally biased region" description="Polar residues" evidence="1">
    <location>
        <begin position="586"/>
        <end position="600"/>
    </location>
</feature>
<dbReference type="RefSeq" id="XP_062710951.1">
    <property type="nucleotide sequence ID" value="XM_062854967.1"/>
</dbReference>
<evidence type="ECO:0000256" key="1">
    <source>
        <dbReference type="SAM" id="MobiDB-lite"/>
    </source>
</evidence>